<dbReference type="EMBL" id="FULE01000017">
    <property type="protein sequence ID" value="SJN55574.1"/>
    <property type="molecule type" value="Genomic_DNA"/>
</dbReference>
<dbReference type="PANTHER" id="PTHR42834">
    <property type="entry name" value="ENDONUCLEASE/EXONUCLEASE/PHOSPHATASE FAMILY PROTEIN (AFU_ORTHOLOGUE AFUA_3G09210)"/>
    <property type="match status" value="1"/>
</dbReference>
<dbReference type="NCBIfam" id="NF033681">
    <property type="entry name" value="ExeM_NucH_DNase"/>
    <property type="match status" value="1"/>
</dbReference>
<evidence type="ECO:0000313" key="3">
    <source>
        <dbReference type="EMBL" id="SJN55574.1"/>
    </source>
</evidence>
<evidence type="ECO:0000259" key="2">
    <source>
        <dbReference type="PROSITE" id="PS51841"/>
    </source>
</evidence>
<dbReference type="InterPro" id="IPR047971">
    <property type="entry name" value="ExeM-like"/>
</dbReference>
<dbReference type="InterPro" id="IPR001322">
    <property type="entry name" value="Lamin_tail_dom"/>
</dbReference>
<feature type="signal peptide" evidence="1">
    <location>
        <begin position="1"/>
        <end position="24"/>
    </location>
</feature>
<gene>
    <name evidence="3" type="ORF">VR7878_01326</name>
</gene>
<name>A0A1R4LGZ3_VIBR1</name>
<dbReference type="SUPFAM" id="SSF56219">
    <property type="entry name" value="DNase I-like"/>
    <property type="match status" value="1"/>
</dbReference>
<evidence type="ECO:0000313" key="4">
    <source>
        <dbReference type="Proteomes" id="UP000188276"/>
    </source>
</evidence>
<dbReference type="GO" id="GO:0004519">
    <property type="term" value="F:endonuclease activity"/>
    <property type="evidence" value="ECO:0007669"/>
    <property type="project" value="UniProtKB-KW"/>
</dbReference>
<sequence length="865" mass="94158">MKVKSSLSCLSIAIGSILSLSAHADILLSQYVEGSGFNKAIEIANTSDQSSSLDGYTLAKSVNGNGEWGNKLPLDGRTIPAHGVLVIANSQANSDILAVSQETNTTVLNFNGNDPVALLRNGSVHDMIGTMGGSYFAKDTTLVRQSNALTPSSSYVESQWTSAAKDNIDGLGAIDIGSSGSTFTCEGESFISIQQIQGEGARSPLLSGSDNTTDQEYTVKGVVSAVTTGLTKGFYLQALQDDYNSNTSEGLFIYTGQSASALKPGDVVCAKGKVKEYYDLTELSADNSQWIKLGEQQPPQATDITQTEGDDNFAQTLERYEGMLVNLPAKLDMRVTRTFSYDYDARRNNMVLAQGRLNVQPNQNFAAGSEQAKQQSRENAQHRLFVESDQVADDGQIPYYPQFGRSDIDQDGSTEDYIRINDTLSGAQGILTYSYGEYRLIMTNTLTQDNFVHNSPRRASPQLKDGGDLRIATFNVLNYFNSPFGGDANMHGSNRGAKTAAEFEIQQQKIVRAILQLDADIVGLMEIENNGFGDGGAIHQLVEQLNQQISKPENRYQYVAIDTNQDGTIDSRDSIGTDAITTGLIYRNQRVTLTTPRIIHMPSQQAPAVYDKDGNLIEDGKNYQRDSLAPTFTVRSNQGGEQALTIAVNHFKSKGSTCWEDAASVENGGQGQQDPDFQGSCENFRVAAAVALGEALKKIPGHQVILGDLNAYGKEDPLLVLTDYTPAKYGKTIHAARNTFINGKPQFGDQGADITQGYGYISAVSMIHPDNWSYSYNDEVGSLDHILISPSLKMHVIDATDWHINAAESSLFDYSNKYKGDLPKYRDQYRASDHDPAVLELKMGGSVNGILLISLFGLLAIRRYA</sequence>
<feature type="chain" id="PRO_5012028981" evidence="1">
    <location>
        <begin position="25"/>
        <end position="865"/>
    </location>
</feature>
<dbReference type="Proteomes" id="UP000188276">
    <property type="component" value="Unassembled WGS sequence"/>
</dbReference>
<dbReference type="SUPFAM" id="SSF74853">
    <property type="entry name" value="Lamin A/C globular tail domain"/>
    <property type="match status" value="1"/>
</dbReference>
<keyword evidence="4" id="KW-1185">Reference proteome</keyword>
<keyword evidence="3" id="KW-0255">Endonuclease</keyword>
<dbReference type="InterPro" id="IPR005135">
    <property type="entry name" value="Endo/exonuclease/phosphatase"/>
</dbReference>
<proteinExistence type="predicted"/>
<feature type="domain" description="LTD" evidence="2">
    <location>
        <begin position="5"/>
        <end position="133"/>
    </location>
</feature>
<dbReference type="GO" id="GO:0004527">
    <property type="term" value="F:exonuclease activity"/>
    <property type="evidence" value="ECO:0007669"/>
    <property type="project" value="UniProtKB-KW"/>
</dbReference>
<dbReference type="PROSITE" id="PS51841">
    <property type="entry name" value="LTD"/>
    <property type="match status" value="1"/>
</dbReference>
<keyword evidence="3" id="KW-0540">Nuclease</keyword>
<keyword evidence="1" id="KW-0732">Signal</keyword>
<accession>A0A1R4LGZ3</accession>
<dbReference type="Pfam" id="PF00932">
    <property type="entry name" value="LTD"/>
    <property type="match status" value="1"/>
</dbReference>
<keyword evidence="3" id="KW-0269">Exonuclease</keyword>
<dbReference type="InterPro" id="IPR036691">
    <property type="entry name" value="Endo/exonu/phosph_ase_sf"/>
</dbReference>
<dbReference type="OrthoDB" id="9800417at2"/>
<dbReference type="STRING" id="1123498.VR7878_01326"/>
<evidence type="ECO:0000256" key="1">
    <source>
        <dbReference type="SAM" id="SignalP"/>
    </source>
</evidence>
<dbReference type="AlphaFoldDB" id="A0A1R4LGZ3"/>
<dbReference type="RefSeq" id="WP_077334600.1">
    <property type="nucleotide sequence ID" value="NZ_FULE01000017.1"/>
</dbReference>
<protein>
    <submittedName>
        <fullName evidence="3">Endonuclease/Exonuclease/phosphatase family protein</fullName>
    </submittedName>
</protein>
<dbReference type="CDD" id="cd04486">
    <property type="entry name" value="YhcR_OBF_like"/>
    <property type="match status" value="1"/>
</dbReference>
<reference evidence="4" key="1">
    <citation type="submission" date="2017-02" db="EMBL/GenBank/DDBJ databases">
        <authorList>
            <person name="Rodrigo-Torres L."/>
            <person name="Arahal R.D."/>
            <person name="Lucena T."/>
        </authorList>
    </citation>
    <scope>NUCLEOTIDE SEQUENCE [LARGE SCALE GENOMIC DNA]</scope>
    <source>
        <strain evidence="4">CECT 7878</strain>
    </source>
</reference>
<dbReference type="Pfam" id="PF03372">
    <property type="entry name" value="Exo_endo_phos"/>
    <property type="match status" value="1"/>
</dbReference>
<dbReference type="Gene3D" id="3.60.10.10">
    <property type="entry name" value="Endonuclease/exonuclease/phosphatase"/>
    <property type="match status" value="1"/>
</dbReference>
<dbReference type="InterPro" id="IPR036415">
    <property type="entry name" value="Lamin_tail_dom_sf"/>
</dbReference>
<keyword evidence="3" id="KW-0378">Hydrolase</keyword>
<organism evidence="3 4">
    <name type="scientific">Vibrio ruber (strain DSM 16370 / JCM 11486 / BCRC 17186 / CECT 7878 / LMG 23124 / VR1)</name>
    <dbReference type="NCBI Taxonomy" id="1123498"/>
    <lineage>
        <taxon>Bacteria</taxon>
        <taxon>Pseudomonadati</taxon>
        <taxon>Pseudomonadota</taxon>
        <taxon>Gammaproteobacteria</taxon>
        <taxon>Vibrionales</taxon>
        <taxon>Vibrionaceae</taxon>
        <taxon>Vibrio</taxon>
    </lineage>
</organism>
<dbReference type="PANTHER" id="PTHR42834:SF1">
    <property type="entry name" value="ENDONUCLEASE_EXONUCLEASE_PHOSPHATASE FAMILY PROTEIN (AFU_ORTHOLOGUE AFUA_3G09210)"/>
    <property type="match status" value="1"/>
</dbReference>